<protein>
    <submittedName>
        <fullName evidence="1">Uncharacterized protein</fullName>
    </submittedName>
</protein>
<comment type="caution">
    <text evidence="1">The sequence shown here is derived from an EMBL/GenBank/DDBJ whole genome shotgun (WGS) entry which is preliminary data.</text>
</comment>
<dbReference type="EMBL" id="PGCJ01000053">
    <property type="protein sequence ID" value="PLW53985.1"/>
    <property type="molecule type" value="Genomic_DNA"/>
</dbReference>
<dbReference type="STRING" id="200324.A0A2N5VVG0"/>
<dbReference type="Proteomes" id="UP000235388">
    <property type="component" value="Unassembled WGS sequence"/>
</dbReference>
<reference evidence="1 2" key="1">
    <citation type="submission" date="2017-11" db="EMBL/GenBank/DDBJ databases">
        <title>De novo assembly and phasing of dikaryotic genomes from two isolates of Puccinia coronata f. sp. avenae, the causal agent of oat crown rust.</title>
        <authorList>
            <person name="Miller M.E."/>
            <person name="Zhang Y."/>
            <person name="Omidvar V."/>
            <person name="Sperschneider J."/>
            <person name="Schwessinger B."/>
            <person name="Raley C."/>
            <person name="Palmer J.M."/>
            <person name="Garnica D."/>
            <person name="Upadhyaya N."/>
            <person name="Rathjen J."/>
            <person name="Taylor J.M."/>
            <person name="Park R.F."/>
            <person name="Dodds P.N."/>
            <person name="Hirsch C.D."/>
            <person name="Kianian S.F."/>
            <person name="Figueroa M."/>
        </authorList>
    </citation>
    <scope>NUCLEOTIDE SEQUENCE [LARGE SCALE GENOMIC DNA]</scope>
    <source>
        <strain evidence="1">12NC29</strain>
    </source>
</reference>
<organism evidence="1 2">
    <name type="scientific">Puccinia coronata f. sp. avenae</name>
    <dbReference type="NCBI Taxonomy" id="200324"/>
    <lineage>
        <taxon>Eukaryota</taxon>
        <taxon>Fungi</taxon>
        <taxon>Dikarya</taxon>
        <taxon>Basidiomycota</taxon>
        <taxon>Pucciniomycotina</taxon>
        <taxon>Pucciniomycetes</taxon>
        <taxon>Pucciniales</taxon>
        <taxon>Pucciniaceae</taxon>
        <taxon>Puccinia</taxon>
    </lineage>
</organism>
<gene>
    <name evidence="1" type="ORF">PCANC_06838</name>
</gene>
<sequence length="181" mass="20320">MRWATGRHHHLHTLLGTLATFPRNSPEIPDQLEALVGHSFMANLPNQPEQFNPAIVLVHSAFIDIATLQLEWNDRMTKLLDKTPSQQGDEDLLIYWSQQVKQIKRAIDHGFFTEIPGVSIDNLHIILSGGDPPNLPLPLNEGSDDDNDDDEAHLADIENILSETMRADIMICNTGNDNQED</sequence>
<keyword evidence="2" id="KW-1185">Reference proteome</keyword>
<dbReference type="OrthoDB" id="2506732at2759"/>
<evidence type="ECO:0000313" key="1">
    <source>
        <dbReference type="EMBL" id="PLW53985.1"/>
    </source>
</evidence>
<accession>A0A2N5VVG0</accession>
<evidence type="ECO:0000313" key="2">
    <source>
        <dbReference type="Proteomes" id="UP000235388"/>
    </source>
</evidence>
<proteinExistence type="predicted"/>
<dbReference type="AlphaFoldDB" id="A0A2N5VVG0"/>
<name>A0A2N5VVG0_9BASI</name>